<comment type="caution">
    <text evidence="3">The sequence shown here is derived from an EMBL/GenBank/DDBJ whole genome shotgun (WGS) entry which is preliminary data.</text>
</comment>
<organism evidence="3 4">
    <name type="scientific">Candidatus Spyradosoma merdigallinarum</name>
    <dbReference type="NCBI Taxonomy" id="2840950"/>
    <lineage>
        <taxon>Bacteria</taxon>
        <taxon>Pseudomonadati</taxon>
        <taxon>Verrucomicrobiota</taxon>
        <taxon>Opitutia</taxon>
        <taxon>Opitutia incertae sedis</taxon>
        <taxon>Candidatus Spyradosoma</taxon>
    </lineage>
</organism>
<feature type="compositionally biased region" description="Pro residues" evidence="1">
    <location>
        <begin position="581"/>
        <end position="603"/>
    </location>
</feature>
<evidence type="ECO:0000313" key="3">
    <source>
        <dbReference type="EMBL" id="HIV04203.1"/>
    </source>
</evidence>
<keyword evidence="2" id="KW-1133">Transmembrane helix</keyword>
<evidence type="ECO:0000256" key="1">
    <source>
        <dbReference type="SAM" id="MobiDB-lite"/>
    </source>
</evidence>
<feature type="region of interest" description="Disordered" evidence="1">
    <location>
        <begin position="312"/>
        <end position="338"/>
    </location>
</feature>
<dbReference type="AlphaFoldDB" id="A0A9D1NKM9"/>
<evidence type="ECO:0000256" key="2">
    <source>
        <dbReference type="SAM" id="Phobius"/>
    </source>
</evidence>
<keyword evidence="2" id="KW-0812">Transmembrane</keyword>
<accession>A0A9D1NKM9</accession>
<feature type="non-terminal residue" evidence="3">
    <location>
        <position position="1"/>
    </location>
</feature>
<sequence>GSAEWKTLADFVPAEKKPSVRVARKTRSEEEAMKEATSEKLDPDVRKKLLLYNLADAISVDKFTPVQAAAAIKIHEEALKKDKKLKIAAGVSAFAVSAVLASLLFNGLTIGTAPGGRGLKIFETIFMDPPNSEYAKHAKRVASDALQLGRLREEVAAVGFSAPRGQASRQFFLNNVEIKNPDVSTVTGTLDTSALAGTLPAEMLGAATFEILQLSRLDSTAEELIAAQDKLLADCSGPLWTDDDLRRAIAEELDKSYPREGTDASEEIEKRLKTFRVENLEAQLHWVEKRVQEIAKMQAIQGRMQSRMKARYQKRENATTQDPDGVGRVADRQTESEQTQFWASRDMPKFLEKFRQFLDEKKIFYSAEARAAAWQKFTEEDLPKISETVEKHLLQRVPVGANGEFSLPGRNVRKLIVAANFSGPGEVFYVPAEDGAEASPIAVRDLKTNRKVLTPEDVLMDERYVVSAKTKAGGVPVCASGKLLGREIFVVRTTPEWFYVTVEKVRDPESASSRRTSVLLGVPADFFAAVNVGDEVPMEKLLTFSRFSRPAESPSGGRLSPIPEDKMETVRAQQEEAGLAFPPPPEIYVPPPAPAPKTPTPPPAEEEKADAAA</sequence>
<name>A0A9D1NKM9_9BACT</name>
<dbReference type="Proteomes" id="UP000886812">
    <property type="component" value="Unassembled WGS sequence"/>
</dbReference>
<dbReference type="EMBL" id="DVOG01000090">
    <property type="protein sequence ID" value="HIV04203.1"/>
    <property type="molecule type" value="Genomic_DNA"/>
</dbReference>
<reference evidence="3" key="2">
    <citation type="journal article" date="2021" name="PeerJ">
        <title>Extensive microbial diversity within the chicken gut microbiome revealed by metagenomics and culture.</title>
        <authorList>
            <person name="Gilroy R."/>
            <person name="Ravi A."/>
            <person name="Getino M."/>
            <person name="Pursley I."/>
            <person name="Horton D.L."/>
            <person name="Alikhan N.F."/>
            <person name="Baker D."/>
            <person name="Gharbi K."/>
            <person name="Hall N."/>
            <person name="Watson M."/>
            <person name="Adriaenssens E.M."/>
            <person name="Foster-Nyarko E."/>
            <person name="Jarju S."/>
            <person name="Secka A."/>
            <person name="Antonio M."/>
            <person name="Oren A."/>
            <person name="Chaudhuri R.R."/>
            <person name="La Ragione R."/>
            <person name="Hildebrand F."/>
            <person name="Pallen M.J."/>
        </authorList>
    </citation>
    <scope>NUCLEOTIDE SEQUENCE</scope>
    <source>
        <strain evidence="3">10669</strain>
    </source>
</reference>
<gene>
    <name evidence="3" type="ORF">IAC75_03510</name>
</gene>
<proteinExistence type="predicted"/>
<feature type="region of interest" description="Disordered" evidence="1">
    <location>
        <begin position="549"/>
        <end position="613"/>
    </location>
</feature>
<protein>
    <submittedName>
        <fullName evidence="3">Uncharacterized protein</fullName>
    </submittedName>
</protein>
<reference evidence="3" key="1">
    <citation type="submission" date="2020-10" db="EMBL/GenBank/DDBJ databases">
        <authorList>
            <person name="Gilroy R."/>
        </authorList>
    </citation>
    <scope>NUCLEOTIDE SEQUENCE</scope>
    <source>
        <strain evidence="3">10669</strain>
    </source>
</reference>
<feature type="transmembrane region" description="Helical" evidence="2">
    <location>
        <begin position="87"/>
        <end position="105"/>
    </location>
</feature>
<evidence type="ECO:0000313" key="4">
    <source>
        <dbReference type="Proteomes" id="UP000886812"/>
    </source>
</evidence>
<keyword evidence="2" id="KW-0472">Membrane</keyword>